<evidence type="ECO:0000313" key="1">
    <source>
        <dbReference type="EMBL" id="SVD41277.1"/>
    </source>
</evidence>
<accession>A0A382V4B4</accession>
<organism evidence="1">
    <name type="scientific">marine metagenome</name>
    <dbReference type="NCBI Taxonomy" id="408172"/>
    <lineage>
        <taxon>unclassified sequences</taxon>
        <taxon>metagenomes</taxon>
        <taxon>ecological metagenomes</taxon>
    </lineage>
</organism>
<evidence type="ECO:0008006" key="2">
    <source>
        <dbReference type="Google" id="ProtNLM"/>
    </source>
</evidence>
<reference evidence="1" key="1">
    <citation type="submission" date="2018-05" db="EMBL/GenBank/DDBJ databases">
        <authorList>
            <person name="Lanie J.A."/>
            <person name="Ng W.-L."/>
            <person name="Kazmierczak K.M."/>
            <person name="Andrzejewski T.M."/>
            <person name="Davidsen T.M."/>
            <person name="Wayne K.J."/>
            <person name="Tettelin H."/>
            <person name="Glass J.I."/>
            <person name="Rusch D."/>
            <person name="Podicherti R."/>
            <person name="Tsui H.-C.T."/>
            <person name="Winkler M.E."/>
        </authorList>
    </citation>
    <scope>NUCLEOTIDE SEQUENCE</scope>
</reference>
<dbReference type="AlphaFoldDB" id="A0A382V4B4"/>
<protein>
    <recommendedName>
        <fullName evidence="2">Gamma-glutamyltransferase</fullName>
    </recommendedName>
</protein>
<dbReference type="SUPFAM" id="SSF56235">
    <property type="entry name" value="N-terminal nucleophile aminohydrolases (Ntn hydrolases)"/>
    <property type="match status" value="1"/>
</dbReference>
<dbReference type="PANTHER" id="PTHR43881">
    <property type="entry name" value="GAMMA-GLUTAMYLTRANSPEPTIDASE (AFU_ORTHOLOGUE AFUA_4G13580)"/>
    <property type="match status" value="1"/>
</dbReference>
<dbReference type="InterPro" id="IPR052896">
    <property type="entry name" value="GGT-like_enzyme"/>
</dbReference>
<feature type="non-terminal residue" evidence="1">
    <location>
        <position position="188"/>
    </location>
</feature>
<dbReference type="PANTHER" id="PTHR43881:SF1">
    <property type="entry name" value="GAMMA-GLUTAMYLTRANSPEPTIDASE (AFU_ORTHOLOGUE AFUA_4G13580)"/>
    <property type="match status" value="1"/>
</dbReference>
<sequence>MSIKPGPHGIKGTSYRPPYVGSRGAVVANHPLAAEAGMRTLQKGGNTVDAMISVAFSLGVAEPSGSSIGGDGFIMVNMADKGTIEVANGTGAAPLAATPDNYTKGIPMTGFKSVSVPGIVDALLAVHEKYGSLTLETCIEPAIELCEDGVPVSYFQSENAKTFRPLIEYPTSAEVFAPQGQWLKPGDK</sequence>
<gene>
    <name evidence="1" type="ORF">METZ01_LOCUS394131</name>
</gene>
<dbReference type="PRINTS" id="PR01210">
    <property type="entry name" value="GGTRANSPTASE"/>
</dbReference>
<dbReference type="InterPro" id="IPR029055">
    <property type="entry name" value="Ntn_hydrolases_N"/>
</dbReference>
<name>A0A382V4B4_9ZZZZ</name>
<dbReference type="Pfam" id="PF01019">
    <property type="entry name" value="G_glu_transpept"/>
    <property type="match status" value="1"/>
</dbReference>
<proteinExistence type="predicted"/>
<dbReference type="EMBL" id="UINC01149050">
    <property type="protein sequence ID" value="SVD41277.1"/>
    <property type="molecule type" value="Genomic_DNA"/>
</dbReference>